<protein>
    <submittedName>
        <fullName evidence="2">Uncharacterized protein</fullName>
    </submittedName>
</protein>
<sequence length="198" mass="22030">MEKNRGVIRELLKFEFELGHSAKEAMDNINRAKGAGTVAQSPFPRLASFPPCTLQQRSLQQRNFSSPEWMFQTMPSFFNSPSCSPQGSGDSQALSPKVENVPPDFNLNNVVSSISSSQQHLEEPKKPWMDGYWRSGHLASDKHNANGFLKEEYGNSADGSGHENKLFSGDQRKGSDIQDGALTCSGCGNRECRKRRFQ</sequence>
<feature type="region of interest" description="Disordered" evidence="1">
    <location>
        <begin position="153"/>
        <end position="179"/>
    </location>
</feature>
<dbReference type="Gene3D" id="1.10.10.1450">
    <property type="match status" value="1"/>
</dbReference>
<proteinExistence type="predicted"/>
<comment type="caution">
    <text evidence="2">The sequence shown here is derived from an EMBL/GenBank/DDBJ whole genome shotgun (WGS) entry which is preliminary data.</text>
</comment>
<reference evidence="2" key="1">
    <citation type="submission" date="2022-01" db="EMBL/GenBank/DDBJ databases">
        <title>Genome Sequence Resource for Two Populations of Ditylenchus destructor, the Migratory Endoparasitic Phytonematode.</title>
        <authorList>
            <person name="Zhang H."/>
            <person name="Lin R."/>
            <person name="Xie B."/>
        </authorList>
    </citation>
    <scope>NUCLEOTIDE SEQUENCE</scope>
    <source>
        <strain evidence="2">BazhouSP</strain>
    </source>
</reference>
<feature type="compositionally biased region" description="Basic and acidic residues" evidence="1">
    <location>
        <begin position="160"/>
        <end position="176"/>
    </location>
</feature>
<evidence type="ECO:0000313" key="2">
    <source>
        <dbReference type="EMBL" id="KAI1694759.1"/>
    </source>
</evidence>
<keyword evidence="3" id="KW-1185">Reference proteome</keyword>
<dbReference type="AlphaFoldDB" id="A0AAD4MGZ7"/>
<evidence type="ECO:0000313" key="3">
    <source>
        <dbReference type="Proteomes" id="UP001201812"/>
    </source>
</evidence>
<gene>
    <name evidence="2" type="ORF">DdX_19952</name>
</gene>
<dbReference type="EMBL" id="JAKKPZ010000474">
    <property type="protein sequence ID" value="KAI1694759.1"/>
    <property type="molecule type" value="Genomic_DNA"/>
</dbReference>
<dbReference type="Proteomes" id="UP001201812">
    <property type="component" value="Unassembled WGS sequence"/>
</dbReference>
<evidence type="ECO:0000256" key="1">
    <source>
        <dbReference type="SAM" id="MobiDB-lite"/>
    </source>
</evidence>
<accession>A0AAD4MGZ7</accession>
<name>A0AAD4MGZ7_9BILA</name>
<organism evidence="2 3">
    <name type="scientific">Ditylenchus destructor</name>
    <dbReference type="NCBI Taxonomy" id="166010"/>
    <lineage>
        <taxon>Eukaryota</taxon>
        <taxon>Metazoa</taxon>
        <taxon>Ecdysozoa</taxon>
        <taxon>Nematoda</taxon>
        <taxon>Chromadorea</taxon>
        <taxon>Rhabditida</taxon>
        <taxon>Tylenchina</taxon>
        <taxon>Tylenchomorpha</taxon>
        <taxon>Sphaerularioidea</taxon>
        <taxon>Anguinidae</taxon>
        <taxon>Anguininae</taxon>
        <taxon>Ditylenchus</taxon>
    </lineage>
</organism>